<dbReference type="PANTHER" id="PTHR47483">
    <property type="entry name" value="BETA-ARABINOFURANOSYLTRANSFERASE RAY1"/>
    <property type="match status" value="1"/>
</dbReference>
<protein>
    <recommendedName>
        <fullName evidence="2">Glycosyltransferase 2-like domain-containing protein</fullName>
    </recommendedName>
</protein>
<evidence type="ECO:0008006" key="2">
    <source>
        <dbReference type="Google" id="ProtNLM"/>
    </source>
</evidence>
<dbReference type="SUPFAM" id="SSF53448">
    <property type="entry name" value="Nucleotide-diphospho-sugar transferases"/>
    <property type="match status" value="1"/>
</dbReference>
<feature type="non-terminal residue" evidence="1">
    <location>
        <position position="196"/>
    </location>
</feature>
<accession>X0YY61</accession>
<organism evidence="1">
    <name type="scientific">marine sediment metagenome</name>
    <dbReference type="NCBI Taxonomy" id="412755"/>
    <lineage>
        <taxon>unclassified sequences</taxon>
        <taxon>metagenomes</taxon>
        <taxon>ecological metagenomes</taxon>
    </lineage>
</organism>
<reference evidence="1" key="1">
    <citation type="journal article" date="2014" name="Front. Microbiol.">
        <title>High frequency of phylogenetically diverse reductive dehalogenase-homologous genes in deep subseafloor sedimentary metagenomes.</title>
        <authorList>
            <person name="Kawai M."/>
            <person name="Futagami T."/>
            <person name="Toyoda A."/>
            <person name="Takaki Y."/>
            <person name="Nishi S."/>
            <person name="Hori S."/>
            <person name="Arai W."/>
            <person name="Tsubouchi T."/>
            <person name="Morono Y."/>
            <person name="Uchiyama I."/>
            <person name="Ito T."/>
            <person name="Fujiyama A."/>
            <person name="Inagaki F."/>
            <person name="Takami H."/>
        </authorList>
    </citation>
    <scope>NUCLEOTIDE SEQUENCE</scope>
    <source>
        <strain evidence="1">Expedition CK06-06</strain>
    </source>
</reference>
<dbReference type="PANTHER" id="PTHR47483:SF1">
    <property type="entry name" value="BETA-ARABINOFURANOSYLTRANSFERASE RAY1"/>
    <property type="match status" value="1"/>
</dbReference>
<gene>
    <name evidence="1" type="ORF">S01H1_66124</name>
</gene>
<sequence>MLTLFAIPKPFGGHIGMIQINAIQSWLQLRPPCEIILFGDEKGMAEVAAEYGVKHIPNVERNKYGTPLINDVFRMAQELASQPLMCYVNADIILMSDFLAGVQRVRKKRRFLLVGQRWDVDLDKLWNFDKPNWEVRLRACVAKAGKLHPSCGIDYFVFPKGLWGDIPPFTVGRPAWDNWLIYRARLKHSCVIDATH</sequence>
<name>X0YY61_9ZZZZ</name>
<evidence type="ECO:0000313" key="1">
    <source>
        <dbReference type="EMBL" id="GAG41446.1"/>
    </source>
</evidence>
<dbReference type="InterPro" id="IPR029044">
    <property type="entry name" value="Nucleotide-diphossugar_trans"/>
</dbReference>
<dbReference type="EMBL" id="BARS01043710">
    <property type="protein sequence ID" value="GAG41446.1"/>
    <property type="molecule type" value="Genomic_DNA"/>
</dbReference>
<proteinExistence type="predicted"/>
<dbReference type="AlphaFoldDB" id="X0YY61"/>
<dbReference type="GO" id="GO:0016757">
    <property type="term" value="F:glycosyltransferase activity"/>
    <property type="evidence" value="ECO:0007669"/>
    <property type="project" value="InterPro"/>
</dbReference>
<comment type="caution">
    <text evidence="1">The sequence shown here is derived from an EMBL/GenBank/DDBJ whole genome shotgun (WGS) entry which is preliminary data.</text>
</comment>
<dbReference type="InterPro" id="IPR044575">
    <property type="entry name" value="RAY1-like"/>
</dbReference>